<feature type="coiled-coil region" evidence="1">
    <location>
        <begin position="639"/>
        <end position="666"/>
    </location>
</feature>
<keyword evidence="1" id="KW-0175">Coiled coil</keyword>
<dbReference type="EMBL" id="VXIV02000476">
    <property type="protein sequence ID" value="KAF6038057.1"/>
    <property type="molecule type" value="Genomic_DNA"/>
</dbReference>
<name>A0A7J7KIK2_BUGNE</name>
<evidence type="ECO:0008006" key="4">
    <source>
        <dbReference type="Google" id="ProtNLM"/>
    </source>
</evidence>
<organism evidence="2 3">
    <name type="scientific">Bugula neritina</name>
    <name type="common">Brown bryozoan</name>
    <name type="synonym">Sertularia neritina</name>
    <dbReference type="NCBI Taxonomy" id="10212"/>
    <lineage>
        <taxon>Eukaryota</taxon>
        <taxon>Metazoa</taxon>
        <taxon>Spiralia</taxon>
        <taxon>Lophotrochozoa</taxon>
        <taxon>Bryozoa</taxon>
        <taxon>Gymnolaemata</taxon>
        <taxon>Cheilostomatida</taxon>
        <taxon>Flustrina</taxon>
        <taxon>Buguloidea</taxon>
        <taxon>Bugulidae</taxon>
        <taxon>Bugula</taxon>
    </lineage>
</organism>
<dbReference type="SUPFAM" id="SSF46966">
    <property type="entry name" value="Spectrin repeat"/>
    <property type="match status" value="1"/>
</dbReference>
<evidence type="ECO:0000313" key="2">
    <source>
        <dbReference type="EMBL" id="KAF6038057.1"/>
    </source>
</evidence>
<reference evidence="2" key="1">
    <citation type="submission" date="2020-06" db="EMBL/GenBank/DDBJ databases">
        <title>Draft genome of Bugula neritina, a colonial animal packing powerful symbionts and potential medicines.</title>
        <authorList>
            <person name="Rayko M."/>
        </authorList>
    </citation>
    <scope>NUCLEOTIDE SEQUENCE [LARGE SCALE GENOMIC DNA]</scope>
    <source>
        <strain evidence="2">Kwan_BN1</strain>
    </source>
</reference>
<sequence length="895" mass="100940">MITEYDKLSVHSRLQHMEKPLTNLVSHFHVIDSEHVPSGEQESYQEISARIEALCQSRSEVYSLQTDRLNAHRRLATQMRRLEDDIIISLGEKVDRVGSGLNIENAMQRLAELQSVDISSSDELWTAIEESFKLVEEGTSPKGCEKLIADLKTFKHDLDSCLMKFNTLLNLLGAVADKYDIFKQEHSLAKECLSSLDKRRMGLSKSAPDSVQEWQSHCEQVKTLSKDMKEGADLVESVSHLYSELTELLESSALTTNVSSLQDLLFRLETNTDKLLADGVSSLAKFTKFNQLAAGFDNTYSQLSQTLSGVQEEIEGAVRSQQTEKVRRQLEPCDQMLRELTESHQQLSEICSQTPQSEHMTSSVLSRTRQVKELSGIYETCRGHVSHRAQDLQLLHDRIEDGRKRLSELTATLDTTQLALDLDTKTLHLDELKKLQTMLLKETKSLEVQLSKLSHVDGDGQICKLQTDYHSLSTRLNEAVRVWDGYVSNHSDLEEAVISFGSWLDKQTFKMAPPTSQESCEHTLSALQVQVDLFKKQASDQLDELTVKSVLVKGETSPDGIHNIDEVIHECRTHLSQTQNDADLSLTSLTQLLDDFVDYNGEYERQTAWVQTMNESSTELMSYNPVKSLSEQLEQFKQAEYLLDEIQEHETDIRAVKEQAQSLLGRCPSAHRLTSDIVRLTEKYDMLVYTSQASLGKLEHSVDHQKRLETCQRSLQDTVDFGGSTLAEIDLETEDLQLIGQNIDTLKRLKQELSAEGQQRVTDLQSEMDANVRGADNSPAELIVDYEQLTGRLNRHIGQLESNASFTRLLEGMFSVSSSESVYLRLQPCICLVILCDVTESSVVLAEAKGYLDSVEMRLSELQFADDVTTEDFLSLSQHSSGSPEPCYSACWPVF</sequence>
<accession>A0A7J7KIK2</accession>
<comment type="caution">
    <text evidence="2">The sequence shown here is derived from an EMBL/GenBank/DDBJ whole genome shotgun (WGS) entry which is preliminary data.</text>
</comment>
<dbReference type="AlphaFoldDB" id="A0A7J7KIK2"/>
<protein>
    <recommendedName>
        <fullName evidence="4">SYNE1</fullName>
    </recommendedName>
</protein>
<gene>
    <name evidence="2" type="ORF">EB796_003615</name>
</gene>
<dbReference type="Gene3D" id="1.20.58.60">
    <property type="match status" value="1"/>
</dbReference>
<proteinExistence type="predicted"/>
<evidence type="ECO:0000313" key="3">
    <source>
        <dbReference type="Proteomes" id="UP000593567"/>
    </source>
</evidence>
<keyword evidence="3" id="KW-1185">Reference proteome</keyword>
<dbReference type="Proteomes" id="UP000593567">
    <property type="component" value="Unassembled WGS sequence"/>
</dbReference>
<evidence type="ECO:0000256" key="1">
    <source>
        <dbReference type="SAM" id="Coils"/>
    </source>
</evidence>